<dbReference type="SUPFAM" id="SSF51011">
    <property type="entry name" value="Glycosyl hydrolase domain"/>
    <property type="match status" value="1"/>
</dbReference>
<dbReference type="InterPro" id="IPR025887">
    <property type="entry name" value="Glyco_hydro_31_N_dom"/>
</dbReference>
<accession>A0A176WKH6</accession>
<evidence type="ECO:0000256" key="9">
    <source>
        <dbReference type="ARBA" id="ARBA00042895"/>
    </source>
</evidence>
<dbReference type="AlphaFoldDB" id="A0A176WKH6"/>
<evidence type="ECO:0000259" key="13">
    <source>
        <dbReference type="Pfam" id="PF01055"/>
    </source>
</evidence>
<dbReference type="Pfam" id="PF01055">
    <property type="entry name" value="Glyco_hydro_31_2nd"/>
    <property type="match status" value="1"/>
</dbReference>
<feature type="transmembrane region" description="Helical" evidence="12">
    <location>
        <begin position="53"/>
        <end position="71"/>
    </location>
</feature>
<keyword evidence="12" id="KW-0812">Transmembrane</keyword>
<feature type="domain" description="DUF5110" evidence="15">
    <location>
        <begin position="824"/>
        <end position="880"/>
    </location>
</feature>
<dbReference type="InterPro" id="IPR033403">
    <property type="entry name" value="DUF5110"/>
</dbReference>
<keyword evidence="4" id="KW-0732">Signal</keyword>
<dbReference type="InterPro" id="IPR013780">
    <property type="entry name" value="Glyco_hydro_b"/>
</dbReference>
<dbReference type="GO" id="GO:0005975">
    <property type="term" value="P:carbohydrate metabolic process"/>
    <property type="evidence" value="ECO:0007669"/>
    <property type="project" value="InterPro"/>
</dbReference>
<dbReference type="InterPro" id="IPR011013">
    <property type="entry name" value="Gal_mutarotase_sf_dom"/>
</dbReference>
<evidence type="ECO:0000256" key="10">
    <source>
        <dbReference type="ARBA" id="ARBA00073689"/>
    </source>
</evidence>
<keyword evidence="12" id="KW-0472">Membrane</keyword>
<dbReference type="GO" id="GO:0030246">
    <property type="term" value="F:carbohydrate binding"/>
    <property type="evidence" value="ECO:0007669"/>
    <property type="project" value="InterPro"/>
</dbReference>
<comment type="similarity">
    <text evidence="3 11">Belongs to the glycosyl hydrolase 31 family.</text>
</comment>
<keyword evidence="5 11" id="KW-0378">Hydrolase</keyword>
<dbReference type="Gene3D" id="2.60.40.1760">
    <property type="entry name" value="glycosyl hydrolase (family 31)"/>
    <property type="match status" value="1"/>
</dbReference>
<evidence type="ECO:0000256" key="1">
    <source>
        <dbReference type="ARBA" id="ARBA00004240"/>
    </source>
</evidence>
<keyword evidence="12" id="KW-1133">Transmembrane helix</keyword>
<gene>
    <name evidence="17" type="ORF">AXG93_2139s1020</name>
</gene>
<evidence type="ECO:0000313" key="18">
    <source>
        <dbReference type="Proteomes" id="UP000077202"/>
    </source>
</evidence>
<evidence type="ECO:0000256" key="12">
    <source>
        <dbReference type="SAM" id="Phobius"/>
    </source>
</evidence>
<evidence type="ECO:0000259" key="15">
    <source>
        <dbReference type="Pfam" id="PF17137"/>
    </source>
</evidence>
<dbReference type="Pfam" id="PF17137">
    <property type="entry name" value="DUF5110"/>
    <property type="match status" value="1"/>
</dbReference>
<evidence type="ECO:0000256" key="6">
    <source>
        <dbReference type="ARBA" id="ARBA00022824"/>
    </source>
</evidence>
<proteinExistence type="inferred from homology"/>
<dbReference type="PROSITE" id="PS00129">
    <property type="entry name" value="GLYCOSYL_HYDROL_F31_1"/>
    <property type="match status" value="1"/>
</dbReference>
<dbReference type="InterPro" id="IPR048395">
    <property type="entry name" value="Glyco_hydro_31_C"/>
</dbReference>
<evidence type="ECO:0000256" key="5">
    <source>
        <dbReference type="ARBA" id="ARBA00022801"/>
    </source>
</evidence>
<dbReference type="Proteomes" id="UP000077202">
    <property type="component" value="Unassembled WGS sequence"/>
</dbReference>
<evidence type="ECO:0000256" key="7">
    <source>
        <dbReference type="ARBA" id="ARBA00023180"/>
    </source>
</evidence>
<dbReference type="CDD" id="cd06603">
    <property type="entry name" value="GH31_GANC_GANAB_alpha"/>
    <property type="match status" value="1"/>
</dbReference>
<dbReference type="GO" id="GO:0090599">
    <property type="term" value="F:alpha-glucosidase activity"/>
    <property type="evidence" value="ECO:0007669"/>
    <property type="project" value="TreeGrafter"/>
</dbReference>
<dbReference type="Pfam" id="PF21365">
    <property type="entry name" value="Glyco_hydro_31_3rd"/>
    <property type="match status" value="1"/>
</dbReference>
<evidence type="ECO:0000256" key="11">
    <source>
        <dbReference type="RuleBase" id="RU361185"/>
    </source>
</evidence>
<dbReference type="FunFam" id="2.60.40.1180:FF:000023">
    <property type="entry name" value="neutral alpha-glucosidase AB isoform X2"/>
    <property type="match status" value="1"/>
</dbReference>
<dbReference type="GO" id="GO:0005783">
    <property type="term" value="C:endoplasmic reticulum"/>
    <property type="evidence" value="ECO:0007669"/>
    <property type="project" value="UniProtKB-SubCell"/>
</dbReference>
<protein>
    <recommendedName>
        <fullName evidence="10">Probable glucan 1,3-alpha-glucosidase</fullName>
    </recommendedName>
    <alternativeName>
        <fullName evidence="9">Glucosidase II subunit alpha</fullName>
    </alternativeName>
</protein>
<dbReference type="SUPFAM" id="SSF51445">
    <property type="entry name" value="(Trans)glycosidases"/>
    <property type="match status" value="1"/>
</dbReference>
<comment type="caution">
    <text evidence="17">The sequence shown here is derived from an EMBL/GenBank/DDBJ whole genome shotgun (WGS) entry which is preliminary data.</text>
</comment>
<comment type="pathway">
    <text evidence="2">Glycan metabolism; N-glycan metabolism.</text>
</comment>
<sequence>MRICDRSKCSGRRSQEKGRREILDSRHSVAGRAGVSICRMMETREMDRRKPNCLVALIVLLAAAVIGADAWKKDEFKRCDQTIFCKDARNRVDGSSNWFVSEVNVTNGKVRARLIEGGEGEHVGGSLILHLSAYEEGIIRLKVKEAEAKRKRFEVPEVVVKGLEDRRLWIQRVIEKDGASMVVLAGYEVVLLHRPFQLYVRSGKETLISLNAKGLFHFEQQREKKEGEDWDESFRSHTDSRPHGPQSIGFDVSFYGAEYVYGIPERATSLALKPTKGADIVSEPYRLFNSDIFEYLHDSVFGLYGAVPFMLSHSEKRTTGFFWLNAAEMLVDVMPKEKTETAEASRIDTHWITESGSFDVFFFIGPGPKDLIRQYTTVTGTSTMPQLFATAYHQCRWNYKDEADVAQVDAGFDEHDIPYDVLWLDIEHTDGKKYFTWDSVLFPNPKDMQDKIAAKGRKMVTIVDPHIKRDSNYYIHKEAQSKGFYIKDKHGRDYDGWCWPGSSSYLDMLDPEVRSWWADKFAYSSYQGSTPSLYIWNDMNEPSVFNGPEATMPRDNIHVGEVEHRDVHNAYGYYFHMASSEGLRKRADDNDRPFVLSRSFFAGTQRVGAIWTGDNTADWDHLKVSVPMLLTLGLTGITFTGADVGGFFGNPDPELLTRWYQLGAYYPFYRGHAHLDTKRREPWLFGEPYTSLIREAIHTRYALLPYFYTLFREANLNGLPLMRPIWMEYPKEIETYAMDDQFLLGSDLLVHGVYSERATSEDVYFPGSQMWFDVRSGASYSGGHTVKVPVIPESIPAYQRAGSIIPRKDRFRRSSFQMENDPYTLVVALNSSYEAQGELYLDDGKSYDFEKGAFIHRLFTFSKGRLTSVNLAPTEKGTKQFKTPCLVERIILLGLRPKDLSAHRVLIESSGAQVPAEVGAPLLRIGYHQANSLVVRMPNVRISDDWSIKVL</sequence>
<evidence type="ECO:0000256" key="4">
    <source>
        <dbReference type="ARBA" id="ARBA00022729"/>
    </source>
</evidence>
<dbReference type="Pfam" id="PF13802">
    <property type="entry name" value="Gal_mutarotas_2"/>
    <property type="match status" value="1"/>
</dbReference>
<dbReference type="CDD" id="cd14752">
    <property type="entry name" value="GH31_N"/>
    <property type="match status" value="1"/>
</dbReference>
<dbReference type="FunFam" id="3.20.20.80:FF:000039">
    <property type="entry name" value="Glucosidase, alpha neutral C"/>
    <property type="match status" value="1"/>
</dbReference>
<comment type="subcellular location">
    <subcellularLocation>
        <location evidence="1">Endoplasmic reticulum</location>
    </subcellularLocation>
</comment>
<keyword evidence="6" id="KW-0256">Endoplasmic reticulum</keyword>
<keyword evidence="7" id="KW-0325">Glycoprotein</keyword>
<evidence type="ECO:0000313" key="17">
    <source>
        <dbReference type="EMBL" id="OAE33549.1"/>
    </source>
</evidence>
<keyword evidence="8 11" id="KW-0326">Glycosidase</keyword>
<name>A0A176WKH6_MARPO</name>
<evidence type="ECO:0000256" key="2">
    <source>
        <dbReference type="ARBA" id="ARBA00004833"/>
    </source>
</evidence>
<evidence type="ECO:0000259" key="14">
    <source>
        <dbReference type="Pfam" id="PF13802"/>
    </source>
</evidence>
<dbReference type="InterPro" id="IPR017853">
    <property type="entry name" value="GH"/>
</dbReference>
<dbReference type="InterPro" id="IPR030458">
    <property type="entry name" value="Glyco_hydro_31_AS"/>
</dbReference>
<dbReference type="InterPro" id="IPR000322">
    <property type="entry name" value="Glyco_hydro_31_TIM"/>
</dbReference>
<organism evidence="17 18">
    <name type="scientific">Marchantia polymorpha subsp. ruderalis</name>
    <dbReference type="NCBI Taxonomy" id="1480154"/>
    <lineage>
        <taxon>Eukaryota</taxon>
        <taxon>Viridiplantae</taxon>
        <taxon>Streptophyta</taxon>
        <taxon>Embryophyta</taxon>
        <taxon>Marchantiophyta</taxon>
        <taxon>Marchantiopsida</taxon>
        <taxon>Marchantiidae</taxon>
        <taxon>Marchantiales</taxon>
        <taxon>Marchantiaceae</taxon>
        <taxon>Marchantia</taxon>
    </lineage>
</organism>
<dbReference type="FunFam" id="3.20.20.80:FF:000046">
    <property type="entry name" value="Glucosidase alpha, neutral C"/>
    <property type="match status" value="1"/>
</dbReference>
<dbReference type="GO" id="GO:0006491">
    <property type="term" value="P:N-glycan processing"/>
    <property type="evidence" value="ECO:0007669"/>
    <property type="project" value="TreeGrafter"/>
</dbReference>
<evidence type="ECO:0000256" key="8">
    <source>
        <dbReference type="ARBA" id="ARBA00023295"/>
    </source>
</evidence>
<dbReference type="PANTHER" id="PTHR22762">
    <property type="entry name" value="ALPHA-GLUCOSIDASE"/>
    <property type="match status" value="1"/>
</dbReference>
<dbReference type="Gene3D" id="3.20.20.80">
    <property type="entry name" value="Glycosidases"/>
    <property type="match status" value="2"/>
</dbReference>
<dbReference type="PANTHER" id="PTHR22762:SF54">
    <property type="entry name" value="BCDNA.GH04962"/>
    <property type="match status" value="1"/>
</dbReference>
<dbReference type="SUPFAM" id="SSF74650">
    <property type="entry name" value="Galactose mutarotase-like"/>
    <property type="match status" value="1"/>
</dbReference>
<keyword evidence="18" id="KW-1185">Reference proteome</keyword>
<dbReference type="Gene3D" id="2.60.40.1180">
    <property type="entry name" value="Golgi alpha-mannosidase II"/>
    <property type="match status" value="2"/>
</dbReference>
<evidence type="ECO:0000259" key="16">
    <source>
        <dbReference type="Pfam" id="PF21365"/>
    </source>
</evidence>
<dbReference type="EMBL" id="LVLJ01000630">
    <property type="protein sequence ID" value="OAE33549.1"/>
    <property type="molecule type" value="Genomic_DNA"/>
</dbReference>
<feature type="domain" description="Glycosyl hydrolase family 31 C-terminal" evidence="16">
    <location>
        <begin position="718"/>
        <end position="805"/>
    </location>
</feature>
<feature type="domain" description="Glycoside hydrolase family 31 TIM barrel" evidence="13">
    <location>
        <begin position="383"/>
        <end position="710"/>
    </location>
</feature>
<evidence type="ECO:0000256" key="3">
    <source>
        <dbReference type="ARBA" id="ARBA00007806"/>
    </source>
</evidence>
<reference evidence="17" key="1">
    <citation type="submission" date="2016-03" db="EMBL/GenBank/DDBJ databases">
        <title>Mechanisms controlling the formation of the plant cell surface in tip-growing cells are functionally conserved among land plants.</title>
        <authorList>
            <person name="Honkanen S."/>
            <person name="Jones V.A."/>
            <person name="Morieri G."/>
            <person name="Champion C."/>
            <person name="Hetherington A.J."/>
            <person name="Kelly S."/>
            <person name="Saint-Marcoux D."/>
            <person name="Proust H."/>
            <person name="Prescott H."/>
            <person name="Dolan L."/>
        </authorList>
    </citation>
    <scope>NUCLEOTIDE SEQUENCE [LARGE SCALE GENOMIC DNA]</scope>
    <source>
        <tissue evidence="17">Whole gametophyte</tissue>
    </source>
</reference>
<feature type="domain" description="Glycoside hydrolase family 31 N-terminal" evidence="14">
    <location>
        <begin position="129"/>
        <end position="332"/>
    </location>
</feature>